<keyword evidence="3" id="KW-1185">Reference proteome</keyword>
<accession>A0A9X0QJ47</accession>
<sequence>MLTELLPRSVAEAEGPAFWFLNNLCIVKATTESTGGAFSMVYQIAAPGHATPYHLHHVEDEAFYVLDGEYTFICDGVKTVVGPGGYMFLPRGIPHGIRASGSVPATILILATPGTGFVGMMEEMAEPAPERVLPKPRQPDLEKLTRLCAKYQIDILGPLPE</sequence>
<protein>
    <submittedName>
        <fullName evidence="2">Quercetin dioxygenase-like cupin family protein</fullName>
    </submittedName>
</protein>
<feature type="domain" description="Cupin type-2" evidence="1">
    <location>
        <begin position="43"/>
        <end position="109"/>
    </location>
</feature>
<gene>
    <name evidence="2" type="ORF">HDF14_004702</name>
</gene>
<reference evidence="2 3" key="1">
    <citation type="submission" date="2020-08" db="EMBL/GenBank/DDBJ databases">
        <title>Genomic Encyclopedia of Type Strains, Phase IV (KMG-V): Genome sequencing to study the core and pangenomes of soil and plant-associated prokaryotes.</title>
        <authorList>
            <person name="Whitman W."/>
        </authorList>
    </citation>
    <scope>NUCLEOTIDE SEQUENCE [LARGE SCALE GENOMIC DNA]</scope>
    <source>
        <strain evidence="2 3">X5P2</strain>
    </source>
</reference>
<dbReference type="PANTHER" id="PTHR36440:SF1">
    <property type="entry name" value="PUTATIVE (AFU_ORTHOLOGUE AFUA_8G07350)-RELATED"/>
    <property type="match status" value="1"/>
</dbReference>
<evidence type="ECO:0000313" key="3">
    <source>
        <dbReference type="Proteomes" id="UP000535182"/>
    </source>
</evidence>
<dbReference type="EMBL" id="JACHEB010000013">
    <property type="protein sequence ID" value="MBB5331064.1"/>
    <property type="molecule type" value="Genomic_DNA"/>
</dbReference>
<name>A0A9X0QJ47_9BACT</name>
<organism evidence="2 3">
    <name type="scientific">Tunturiibacter gelidiferens</name>
    <dbReference type="NCBI Taxonomy" id="3069689"/>
    <lineage>
        <taxon>Bacteria</taxon>
        <taxon>Pseudomonadati</taxon>
        <taxon>Acidobacteriota</taxon>
        <taxon>Terriglobia</taxon>
        <taxon>Terriglobales</taxon>
        <taxon>Acidobacteriaceae</taxon>
        <taxon>Tunturiibacter</taxon>
    </lineage>
</organism>
<dbReference type="InterPro" id="IPR011051">
    <property type="entry name" value="RmlC_Cupin_sf"/>
</dbReference>
<comment type="caution">
    <text evidence="2">The sequence shown here is derived from an EMBL/GenBank/DDBJ whole genome shotgun (WGS) entry which is preliminary data.</text>
</comment>
<dbReference type="SUPFAM" id="SSF51182">
    <property type="entry name" value="RmlC-like cupins"/>
    <property type="match status" value="1"/>
</dbReference>
<dbReference type="Proteomes" id="UP000535182">
    <property type="component" value="Unassembled WGS sequence"/>
</dbReference>
<proteinExistence type="predicted"/>
<dbReference type="Pfam" id="PF07883">
    <property type="entry name" value="Cupin_2"/>
    <property type="match status" value="1"/>
</dbReference>
<evidence type="ECO:0000313" key="2">
    <source>
        <dbReference type="EMBL" id="MBB5331064.1"/>
    </source>
</evidence>
<dbReference type="InterPro" id="IPR053146">
    <property type="entry name" value="QDO-like"/>
</dbReference>
<dbReference type="AlphaFoldDB" id="A0A9X0QJ47"/>
<dbReference type="Gene3D" id="2.60.120.10">
    <property type="entry name" value="Jelly Rolls"/>
    <property type="match status" value="1"/>
</dbReference>
<dbReference type="InterPro" id="IPR013096">
    <property type="entry name" value="Cupin_2"/>
</dbReference>
<dbReference type="InterPro" id="IPR014710">
    <property type="entry name" value="RmlC-like_jellyroll"/>
</dbReference>
<dbReference type="PANTHER" id="PTHR36440">
    <property type="entry name" value="PUTATIVE (AFU_ORTHOLOGUE AFUA_8G07350)-RELATED"/>
    <property type="match status" value="1"/>
</dbReference>
<dbReference type="RefSeq" id="WP_183980949.1">
    <property type="nucleotide sequence ID" value="NZ_JACHEB010000013.1"/>
</dbReference>
<evidence type="ECO:0000259" key="1">
    <source>
        <dbReference type="Pfam" id="PF07883"/>
    </source>
</evidence>